<dbReference type="Gene3D" id="3.40.30.10">
    <property type="entry name" value="Glutaredoxin"/>
    <property type="match status" value="1"/>
</dbReference>
<reference evidence="2" key="1">
    <citation type="submission" date="2018-06" db="EMBL/GenBank/DDBJ databases">
        <authorList>
            <person name="Zhirakovskaya E."/>
        </authorList>
    </citation>
    <scope>NUCLEOTIDE SEQUENCE</scope>
</reference>
<dbReference type="Gene3D" id="1.25.40.10">
    <property type="entry name" value="Tetratricopeptide repeat domain"/>
    <property type="match status" value="2"/>
</dbReference>
<name>A0A3B1A6G4_9ZZZZ</name>
<dbReference type="EMBL" id="UOFR01000022">
    <property type="protein sequence ID" value="VAW93779.1"/>
    <property type="molecule type" value="Genomic_DNA"/>
</dbReference>
<protein>
    <recommendedName>
        <fullName evidence="1">Thioredoxin domain-containing protein</fullName>
    </recommendedName>
</protein>
<dbReference type="SUPFAM" id="SSF48452">
    <property type="entry name" value="TPR-like"/>
    <property type="match status" value="1"/>
</dbReference>
<dbReference type="AlphaFoldDB" id="A0A3B1A6G4"/>
<dbReference type="GO" id="GO:0005737">
    <property type="term" value="C:cytoplasm"/>
    <property type="evidence" value="ECO:0007669"/>
    <property type="project" value="TreeGrafter"/>
</dbReference>
<evidence type="ECO:0000259" key="1">
    <source>
        <dbReference type="PROSITE" id="PS51352"/>
    </source>
</evidence>
<dbReference type="PROSITE" id="PS51352">
    <property type="entry name" value="THIOREDOXIN_2"/>
    <property type="match status" value="1"/>
</dbReference>
<dbReference type="CDD" id="cd02947">
    <property type="entry name" value="TRX_family"/>
    <property type="match status" value="1"/>
</dbReference>
<dbReference type="Pfam" id="PF00085">
    <property type="entry name" value="Thioredoxin"/>
    <property type="match status" value="1"/>
</dbReference>
<dbReference type="GO" id="GO:0006950">
    <property type="term" value="P:response to stress"/>
    <property type="evidence" value="ECO:0007669"/>
    <property type="project" value="UniProtKB-ARBA"/>
</dbReference>
<dbReference type="Pfam" id="PF14561">
    <property type="entry name" value="TPR_20"/>
    <property type="match status" value="1"/>
</dbReference>
<dbReference type="SUPFAM" id="SSF52833">
    <property type="entry name" value="Thioredoxin-like"/>
    <property type="match status" value="1"/>
</dbReference>
<dbReference type="GO" id="GO:0015035">
    <property type="term" value="F:protein-disulfide reductase activity"/>
    <property type="evidence" value="ECO:0007669"/>
    <property type="project" value="TreeGrafter"/>
</dbReference>
<organism evidence="2">
    <name type="scientific">hydrothermal vent metagenome</name>
    <dbReference type="NCBI Taxonomy" id="652676"/>
    <lineage>
        <taxon>unclassified sequences</taxon>
        <taxon>metagenomes</taxon>
        <taxon>ecological metagenomes</taxon>
    </lineage>
</organism>
<feature type="domain" description="Thioredoxin" evidence="1">
    <location>
        <begin position="1"/>
        <end position="116"/>
    </location>
</feature>
<dbReference type="InterPro" id="IPR036249">
    <property type="entry name" value="Thioredoxin-like_sf"/>
</dbReference>
<dbReference type="InterPro" id="IPR013766">
    <property type="entry name" value="Thioredoxin_domain"/>
</dbReference>
<proteinExistence type="predicted"/>
<dbReference type="InterPro" id="IPR011990">
    <property type="entry name" value="TPR-like_helical_dom_sf"/>
</dbReference>
<sequence length="290" mass="33541">MLDSLDSPFIHTANSENFKELVLDNSGVGPVLVNFWSKNAGPCLRQYPILDKIIHDYAGRLLLINVDTKTEFIYTKEYGIASVPTLKLFRNREVIETLHGYQSEHDLVKMLDQHVSRDSDQLLSSAIHQYSQGNQEKAYEMIAEAIVDDPENPRLPLAMCKLLRHEQRYSEAIKLIKSLPDDIRGNTEIKMLNEVIKFNVERSDAQGSEQLVEQTKKNDADLELKKQLIIEYVIEENFELALLQLVEMMEFDQSYANNYEQSAMLRVFILLGDSHPLISKFRPNLRRYIH</sequence>
<evidence type="ECO:0000313" key="2">
    <source>
        <dbReference type="EMBL" id="VAW93779.1"/>
    </source>
</evidence>
<accession>A0A3B1A6G4</accession>
<dbReference type="PANTHER" id="PTHR45663">
    <property type="entry name" value="GEO12009P1"/>
    <property type="match status" value="1"/>
</dbReference>
<dbReference type="Pfam" id="PF14559">
    <property type="entry name" value="TPR_19"/>
    <property type="match status" value="1"/>
</dbReference>
<dbReference type="PANTHER" id="PTHR45663:SF11">
    <property type="entry name" value="GEO12009P1"/>
    <property type="match status" value="1"/>
</dbReference>
<gene>
    <name evidence="2" type="ORF">MNBD_GAMMA21-679</name>
</gene>